<organism evidence="8">
    <name type="scientific">Eremomyces bilateralis CBS 781.70</name>
    <dbReference type="NCBI Taxonomy" id="1392243"/>
    <lineage>
        <taxon>Eukaryota</taxon>
        <taxon>Fungi</taxon>
        <taxon>Dikarya</taxon>
        <taxon>Ascomycota</taxon>
        <taxon>Pezizomycotina</taxon>
        <taxon>Dothideomycetes</taxon>
        <taxon>Dothideomycetes incertae sedis</taxon>
        <taxon>Eremomycetales</taxon>
        <taxon>Eremomycetaceae</taxon>
        <taxon>Eremomyces</taxon>
    </lineage>
</organism>
<evidence type="ECO:0000256" key="7">
    <source>
        <dbReference type="SAM" id="MobiDB-lite"/>
    </source>
</evidence>
<keyword evidence="3" id="KW-0677">Repeat</keyword>
<evidence type="ECO:0000313" key="9">
    <source>
        <dbReference type="Proteomes" id="UP000504638"/>
    </source>
</evidence>
<evidence type="ECO:0000256" key="3">
    <source>
        <dbReference type="ARBA" id="ARBA00022737"/>
    </source>
</evidence>
<feature type="region of interest" description="Disordered" evidence="7">
    <location>
        <begin position="556"/>
        <end position="597"/>
    </location>
</feature>
<dbReference type="InterPro" id="IPR003107">
    <property type="entry name" value="HAT"/>
</dbReference>
<dbReference type="PANTHER" id="PTHR17204">
    <property type="entry name" value="PRE-MRNA PROCESSING PROTEIN PRP39-RELATED"/>
    <property type="match status" value="1"/>
</dbReference>
<dbReference type="SMART" id="SM00386">
    <property type="entry name" value="HAT"/>
    <property type="match status" value="8"/>
</dbReference>
<reference evidence="8 10" key="1">
    <citation type="submission" date="2020-01" db="EMBL/GenBank/DDBJ databases">
        <authorList>
            <consortium name="DOE Joint Genome Institute"/>
            <person name="Haridas S."/>
            <person name="Albert R."/>
            <person name="Binder M."/>
            <person name="Bloem J."/>
            <person name="Labutti K."/>
            <person name="Salamov A."/>
            <person name="Andreopoulos B."/>
            <person name="Baker S.E."/>
            <person name="Barry K."/>
            <person name="Bills G."/>
            <person name="Bluhm B.H."/>
            <person name="Cannon C."/>
            <person name="Castanera R."/>
            <person name="Culley D.E."/>
            <person name="Daum C."/>
            <person name="Ezra D."/>
            <person name="Gonzalez J.B."/>
            <person name="Henrissat B."/>
            <person name="Kuo A."/>
            <person name="Liang C."/>
            <person name="Lipzen A."/>
            <person name="Lutzoni F."/>
            <person name="Magnuson J."/>
            <person name="Mondo S."/>
            <person name="Nolan M."/>
            <person name="Ohm R."/>
            <person name="Pangilinan J."/>
            <person name="Park H.-J."/>
            <person name="Ramirez L."/>
            <person name="Alfaro M."/>
            <person name="Sun H."/>
            <person name="Tritt A."/>
            <person name="Yoshinaga Y."/>
            <person name="Zwiers L.-H."/>
            <person name="Turgeon B.G."/>
            <person name="Goodwin S.B."/>
            <person name="Spatafora J.W."/>
            <person name="Crous P.W."/>
            <person name="Grigoriev I.V."/>
        </authorList>
    </citation>
    <scope>NUCLEOTIDE SEQUENCE</scope>
    <source>
        <strain evidence="8 10">CBS 781.70</strain>
    </source>
</reference>
<evidence type="ECO:0000313" key="8">
    <source>
        <dbReference type="EMBL" id="KAF1815868.1"/>
    </source>
</evidence>
<dbReference type="Pfam" id="PF23241">
    <property type="entry name" value="HAT_PRP39_C"/>
    <property type="match status" value="1"/>
</dbReference>
<comment type="similarity">
    <text evidence="6">Belongs to the PRP39 family.</text>
</comment>
<dbReference type="FunFam" id="1.25.40.10:FF:000451">
    <property type="entry name" value="mRNA splicing protein (Prp39), putative"/>
    <property type="match status" value="1"/>
</dbReference>
<keyword evidence="4" id="KW-0508">mRNA splicing</keyword>
<keyword evidence="5" id="KW-0539">Nucleus</keyword>
<evidence type="ECO:0000256" key="5">
    <source>
        <dbReference type="ARBA" id="ARBA00023242"/>
    </source>
</evidence>
<sequence>MASEFDFGTDEDSLELRKLNDAVLQDPEDFSAWEALITKAESQEGGLNRNSNPNSITFARLAYDKFLAKFPLYFGFWKKYADMEFSIAGTEAAEMVYERGVASVSNSPDLWQSYCGFKADTTHDNEVIRELFERGASCVGIDFQCQPFWDKYIEFEERLEAQDKVFQILERVIHIPCDQFQRYFDLFTRHAQHRPIADLAPEEVIAQFKSEIEMESGQKELSELELERRLRERLHSFHQEIFNHTQTEVMKRWNFEKSIKRPYFHIFELEEAELVNWRKYLDFEEVEGDHERTRFLYDRCLVTCALYDEFWLRYARWMMAQQGKEEEVRIIYQKASTIYVPISRPHIRHQYALFEEMSGRPDVAEAIYQAILLETPQHIDTILSWSSLQRRQKGFEAAIAVLKDQIDSQTTDIYIKGALVAEWARLIWKVKGSVEEARQIYQKQQQWYLDVKRFWISYFNFELEQPTSKETEEVQYARIRNVVDDVRRKTQLPPAVIKDIVHYYQVYLLDRGVKDVAKEYLTLDKEVNGPFSVQSVSKTKLAEDGKESTTDRRLAMENGHPGVAVDDSAIRRGENPYTKYYQQQGETEAVNAPLRYS</sequence>
<gene>
    <name evidence="8 10" type="ORF">P152DRAFT_471249</name>
</gene>
<dbReference type="Proteomes" id="UP000504638">
    <property type="component" value="Unplaced"/>
</dbReference>
<evidence type="ECO:0000256" key="2">
    <source>
        <dbReference type="ARBA" id="ARBA00022664"/>
    </source>
</evidence>
<dbReference type="GeneID" id="54421610"/>
<dbReference type="AlphaFoldDB" id="A0A6G1GCQ0"/>
<keyword evidence="2" id="KW-0507">mRNA processing</keyword>
<dbReference type="GO" id="GO:0071004">
    <property type="term" value="C:U2-type prespliceosome"/>
    <property type="evidence" value="ECO:0007669"/>
    <property type="project" value="TreeGrafter"/>
</dbReference>
<dbReference type="Pfam" id="PF23240">
    <property type="entry name" value="HAT_PRP39_N"/>
    <property type="match status" value="1"/>
</dbReference>
<dbReference type="Gene3D" id="1.25.40.10">
    <property type="entry name" value="Tetratricopeptide repeat domain"/>
    <property type="match status" value="2"/>
</dbReference>
<dbReference type="GO" id="GO:0005685">
    <property type="term" value="C:U1 snRNP"/>
    <property type="evidence" value="ECO:0007669"/>
    <property type="project" value="TreeGrafter"/>
</dbReference>
<dbReference type="InterPro" id="IPR059164">
    <property type="entry name" value="HAT_PRP39_C"/>
</dbReference>
<dbReference type="SUPFAM" id="SSF48452">
    <property type="entry name" value="TPR-like"/>
    <property type="match status" value="1"/>
</dbReference>
<keyword evidence="9" id="KW-1185">Reference proteome</keyword>
<reference evidence="10" key="2">
    <citation type="submission" date="2020-04" db="EMBL/GenBank/DDBJ databases">
        <authorList>
            <consortium name="NCBI Genome Project"/>
        </authorList>
    </citation>
    <scope>NUCLEOTIDE SEQUENCE</scope>
    <source>
        <strain evidence="10">CBS 781.70</strain>
    </source>
</reference>
<dbReference type="GO" id="GO:0000243">
    <property type="term" value="C:commitment complex"/>
    <property type="evidence" value="ECO:0007669"/>
    <property type="project" value="TreeGrafter"/>
</dbReference>
<dbReference type="EMBL" id="ML975151">
    <property type="protein sequence ID" value="KAF1815868.1"/>
    <property type="molecule type" value="Genomic_DNA"/>
</dbReference>
<dbReference type="GO" id="GO:0000395">
    <property type="term" value="P:mRNA 5'-splice site recognition"/>
    <property type="evidence" value="ECO:0007669"/>
    <property type="project" value="TreeGrafter"/>
</dbReference>
<evidence type="ECO:0000256" key="4">
    <source>
        <dbReference type="ARBA" id="ARBA00023187"/>
    </source>
</evidence>
<proteinExistence type="inferred from homology"/>
<dbReference type="OrthoDB" id="10265668at2759"/>
<evidence type="ECO:0000256" key="1">
    <source>
        <dbReference type="ARBA" id="ARBA00004123"/>
    </source>
</evidence>
<name>A0A6G1GCQ0_9PEZI</name>
<dbReference type="FunFam" id="1.25.40.10:FF:000064">
    <property type="entry name" value="Putative pre-mrna-processing factor 39"/>
    <property type="match status" value="1"/>
</dbReference>
<dbReference type="PANTHER" id="PTHR17204:SF5">
    <property type="entry name" value="PRE-MRNA-PROCESSING FACTOR 39"/>
    <property type="match status" value="1"/>
</dbReference>
<dbReference type="RefSeq" id="XP_033537499.1">
    <property type="nucleotide sequence ID" value="XM_033681040.1"/>
</dbReference>
<accession>A0A6G1GCQ0</accession>
<dbReference type="GO" id="GO:0030627">
    <property type="term" value="F:pre-mRNA 5'-splice site binding"/>
    <property type="evidence" value="ECO:0007669"/>
    <property type="project" value="TreeGrafter"/>
</dbReference>
<protein>
    <submittedName>
        <fullName evidence="8 10">Pre-mRNA-processing factor 39</fullName>
    </submittedName>
</protein>
<reference evidence="10" key="3">
    <citation type="submission" date="2025-04" db="UniProtKB">
        <authorList>
            <consortium name="RefSeq"/>
        </authorList>
    </citation>
    <scope>IDENTIFICATION</scope>
    <source>
        <strain evidence="10">CBS 781.70</strain>
    </source>
</reference>
<dbReference type="InterPro" id="IPR011990">
    <property type="entry name" value="TPR-like_helical_dom_sf"/>
</dbReference>
<evidence type="ECO:0000256" key="6">
    <source>
        <dbReference type="ARBA" id="ARBA00038019"/>
    </source>
</evidence>
<comment type="subcellular location">
    <subcellularLocation>
        <location evidence="1">Nucleus</location>
    </subcellularLocation>
</comment>
<evidence type="ECO:0000313" key="10">
    <source>
        <dbReference type="RefSeq" id="XP_033537499.1"/>
    </source>
</evidence>